<organism evidence="1 2">
    <name type="scientific">Plectus sambesii</name>
    <dbReference type="NCBI Taxonomy" id="2011161"/>
    <lineage>
        <taxon>Eukaryota</taxon>
        <taxon>Metazoa</taxon>
        <taxon>Ecdysozoa</taxon>
        <taxon>Nematoda</taxon>
        <taxon>Chromadorea</taxon>
        <taxon>Plectida</taxon>
        <taxon>Plectina</taxon>
        <taxon>Plectoidea</taxon>
        <taxon>Plectidae</taxon>
        <taxon>Plectus</taxon>
    </lineage>
</organism>
<keyword evidence="1" id="KW-1185">Reference proteome</keyword>
<dbReference type="PANTHER" id="PTHR14387:SF7">
    <property type="entry name" value="THYROID ADENOMA-ASSOCIATED PROTEIN"/>
    <property type="match status" value="1"/>
</dbReference>
<protein>
    <submittedName>
        <fullName evidence="2">Uncharacterized protein</fullName>
    </submittedName>
</protein>
<sequence>MSNATELCALLAKQDDGSFVDSLLALRTSLLLPSSSESHLNIRCCDQHLCFLTDHCLPWLLDASKRETLSSTQVHDIGRLLNSLVDTLRSLRISLSSAQKTSTLKYVWQYWDYPAEATRHQCIKLLESVLRLHLDDCVTCREARVDKSSAWCAWLIGVLETVIRSGEGLRSRYKALLCFATLTSPSTLTEKLGDDFPERLLLALNNRSVTVVVSDLLCFLLSGASESQMRMWTTHLAAALSSDCSWLRASLKERVIPLLFKNNSRMCISLLEEMSGELNNSREFDMFLDELECDGAMLQIRTIVHWTRVCPLHGFVSVLINPQSNRSLGISCSTMTSWKILFLTRKSRYGRIWINPEFWDSSSEIIKDPRVEAALSWIH</sequence>
<evidence type="ECO:0000313" key="2">
    <source>
        <dbReference type="WBParaSite" id="PSAMB.scaffold4746size13659.g25065.t1"/>
    </source>
</evidence>
<evidence type="ECO:0000313" key="1">
    <source>
        <dbReference type="Proteomes" id="UP000887566"/>
    </source>
</evidence>
<dbReference type="Proteomes" id="UP000887566">
    <property type="component" value="Unplaced"/>
</dbReference>
<proteinExistence type="predicted"/>
<accession>A0A914WP44</accession>
<dbReference type="WBParaSite" id="PSAMB.scaffold4746size13659.g25065.t1">
    <property type="protein sequence ID" value="PSAMB.scaffold4746size13659.g25065.t1"/>
    <property type="gene ID" value="PSAMB.scaffold4746size13659.g25065"/>
</dbReference>
<dbReference type="AlphaFoldDB" id="A0A914WP44"/>
<dbReference type="InterPro" id="IPR051954">
    <property type="entry name" value="tRNA_methyltransferase_THADA"/>
</dbReference>
<dbReference type="PANTHER" id="PTHR14387">
    <property type="entry name" value="THADA/DEATH RECEPTOR INTERACTING PROTEIN"/>
    <property type="match status" value="1"/>
</dbReference>
<name>A0A914WP44_9BILA</name>
<dbReference type="GO" id="GO:0005829">
    <property type="term" value="C:cytosol"/>
    <property type="evidence" value="ECO:0007669"/>
    <property type="project" value="TreeGrafter"/>
</dbReference>
<reference evidence="2" key="1">
    <citation type="submission" date="2022-11" db="UniProtKB">
        <authorList>
            <consortium name="WormBaseParasite"/>
        </authorList>
    </citation>
    <scope>IDENTIFICATION</scope>
</reference>
<dbReference type="GO" id="GO:0030488">
    <property type="term" value="P:tRNA methylation"/>
    <property type="evidence" value="ECO:0007669"/>
    <property type="project" value="TreeGrafter"/>
</dbReference>